<proteinExistence type="predicted"/>
<dbReference type="Pfam" id="PF12850">
    <property type="entry name" value="Metallophos_2"/>
    <property type="match status" value="1"/>
</dbReference>
<dbReference type="Gene3D" id="3.60.21.10">
    <property type="match status" value="1"/>
</dbReference>
<dbReference type="AlphaFoldDB" id="X0W977"/>
<evidence type="ECO:0000259" key="1">
    <source>
        <dbReference type="Pfam" id="PF12850"/>
    </source>
</evidence>
<dbReference type="PANTHER" id="PTHR11124">
    <property type="entry name" value="VACUOLAR SORTING PROTEIN VPS29"/>
    <property type="match status" value="1"/>
</dbReference>
<evidence type="ECO:0000313" key="2">
    <source>
        <dbReference type="EMBL" id="GAG09196.1"/>
    </source>
</evidence>
<name>X0W977_9ZZZZ</name>
<dbReference type="EMBL" id="BARS01024549">
    <property type="protein sequence ID" value="GAG09196.1"/>
    <property type="molecule type" value="Genomic_DNA"/>
</dbReference>
<feature type="domain" description="Calcineurin-like phosphoesterase" evidence="1">
    <location>
        <begin position="1"/>
        <end position="158"/>
    </location>
</feature>
<accession>X0W977</accession>
<reference evidence="2" key="1">
    <citation type="journal article" date="2014" name="Front. Microbiol.">
        <title>High frequency of phylogenetically diverse reductive dehalogenase-homologous genes in deep subseafloor sedimentary metagenomes.</title>
        <authorList>
            <person name="Kawai M."/>
            <person name="Futagami T."/>
            <person name="Toyoda A."/>
            <person name="Takaki Y."/>
            <person name="Nishi S."/>
            <person name="Hori S."/>
            <person name="Arai W."/>
            <person name="Tsubouchi T."/>
            <person name="Morono Y."/>
            <person name="Uchiyama I."/>
            <person name="Ito T."/>
            <person name="Fujiyama A."/>
            <person name="Inagaki F."/>
            <person name="Takami H."/>
        </authorList>
    </citation>
    <scope>NUCLEOTIDE SEQUENCE</scope>
    <source>
        <strain evidence="2">Expedition CK06-06</strain>
    </source>
</reference>
<dbReference type="NCBIfam" id="TIGR00040">
    <property type="entry name" value="yfcE"/>
    <property type="match status" value="1"/>
</dbReference>
<dbReference type="InterPro" id="IPR029052">
    <property type="entry name" value="Metallo-depent_PP-like"/>
</dbReference>
<feature type="non-terminal residue" evidence="2">
    <location>
        <position position="1"/>
    </location>
</feature>
<protein>
    <recommendedName>
        <fullName evidence="1">Calcineurin-like phosphoesterase domain-containing protein</fullName>
    </recommendedName>
</protein>
<sequence length="172" mass="18865">LSDTHVPTSLSRLPERLLAQLVGVDAILHAGDLVSSSVVETLSRIAPTTAVAGNMDPPEVTRNLPDRVTLRFGDRMIGLQHGHQRHALQDRYIGLGYDAPEMELFYQAMAAQLPDAEVVVFGHFHAPVVRRWNDRLLVNPGAVIPTHGCSTFAFLEIGTEIKARIVELTDVV</sequence>
<comment type="caution">
    <text evidence="2">The sequence shown here is derived from an EMBL/GenBank/DDBJ whole genome shotgun (WGS) entry which is preliminary data.</text>
</comment>
<dbReference type="InterPro" id="IPR000979">
    <property type="entry name" value="Phosphodiesterase_MJ0936/Vps29"/>
</dbReference>
<gene>
    <name evidence="2" type="ORF">S01H1_38962</name>
</gene>
<dbReference type="SUPFAM" id="SSF56300">
    <property type="entry name" value="Metallo-dependent phosphatases"/>
    <property type="match status" value="1"/>
</dbReference>
<dbReference type="InterPro" id="IPR024654">
    <property type="entry name" value="Calcineurin-like_PHP_lpxH"/>
</dbReference>
<organism evidence="2">
    <name type="scientific">marine sediment metagenome</name>
    <dbReference type="NCBI Taxonomy" id="412755"/>
    <lineage>
        <taxon>unclassified sequences</taxon>
        <taxon>metagenomes</taxon>
        <taxon>ecological metagenomes</taxon>
    </lineage>
</organism>